<dbReference type="GO" id="GO:0005634">
    <property type="term" value="C:nucleus"/>
    <property type="evidence" value="ECO:0007669"/>
    <property type="project" value="TreeGrafter"/>
</dbReference>
<name>A0A4Y2JDA1_ARAVE</name>
<dbReference type="Pfam" id="PF03184">
    <property type="entry name" value="DDE_1"/>
    <property type="match status" value="1"/>
</dbReference>
<reference evidence="2 3" key="1">
    <citation type="journal article" date="2019" name="Sci. Rep.">
        <title>Orb-weaving spider Araneus ventricosus genome elucidates the spidroin gene catalogue.</title>
        <authorList>
            <person name="Kono N."/>
            <person name="Nakamura H."/>
            <person name="Ohtoshi R."/>
            <person name="Moran D.A.P."/>
            <person name="Shinohara A."/>
            <person name="Yoshida Y."/>
            <person name="Fujiwara M."/>
            <person name="Mori M."/>
            <person name="Tomita M."/>
            <person name="Arakawa K."/>
        </authorList>
    </citation>
    <scope>NUCLEOTIDE SEQUENCE [LARGE SCALE GENOMIC DNA]</scope>
</reference>
<protein>
    <submittedName>
        <fullName evidence="2">Tigger transposable element-derived protein 4</fullName>
    </submittedName>
</protein>
<dbReference type="InterPro" id="IPR050863">
    <property type="entry name" value="CenT-Element_Derived"/>
</dbReference>
<feature type="domain" description="DDE-1" evidence="1">
    <location>
        <begin position="2"/>
        <end position="154"/>
    </location>
</feature>
<dbReference type="OrthoDB" id="2392502at2759"/>
<dbReference type="PANTHER" id="PTHR19303">
    <property type="entry name" value="TRANSPOSON"/>
    <property type="match status" value="1"/>
</dbReference>
<dbReference type="InterPro" id="IPR004875">
    <property type="entry name" value="DDE_SF_endonuclease_dom"/>
</dbReference>
<accession>A0A4Y2JDA1</accession>
<proteinExistence type="predicted"/>
<organism evidence="2 3">
    <name type="scientific">Araneus ventricosus</name>
    <name type="common">Orbweaver spider</name>
    <name type="synonym">Epeira ventricosa</name>
    <dbReference type="NCBI Taxonomy" id="182803"/>
    <lineage>
        <taxon>Eukaryota</taxon>
        <taxon>Metazoa</taxon>
        <taxon>Ecdysozoa</taxon>
        <taxon>Arthropoda</taxon>
        <taxon>Chelicerata</taxon>
        <taxon>Arachnida</taxon>
        <taxon>Araneae</taxon>
        <taxon>Araneomorphae</taxon>
        <taxon>Entelegynae</taxon>
        <taxon>Araneoidea</taxon>
        <taxon>Araneidae</taxon>
        <taxon>Araneus</taxon>
    </lineage>
</organism>
<sequence length="175" mass="20336">MNGTEKQKLAVTGKSQNPRCFKNVKKLLVHYKSNKKAWMTKICSRNIFDSGIRNRLRKKRKIVLLIYNCIAHIEPSNLQWIKVVFLPPNTTSVLQPMDQGVIRSLKCHYRKQLILRILECYDENKDCDISLLGAVVLLEKSWRLLTESTIRNCFSHVGLTKHSRRKRTTFPSPNG</sequence>
<evidence type="ECO:0000313" key="2">
    <source>
        <dbReference type="EMBL" id="GBM87865.1"/>
    </source>
</evidence>
<dbReference type="Proteomes" id="UP000499080">
    <property type="component" value="Unassembled WGS sequence"/>
</dbReference>
<dbReference type="EMBL" id="BGPR01003416">
    <property type="protein sequence ID" value="GBM87865.1"/>
    <property type="molecule type" value="Genomic_DNA"/>
</dbReference>
<dbReference type="PANTHER" id="PTHR19303:SF73">
    <property type="entry name" value="PROTEIN PDC2"/>
    <property type="match status" value="1"/>
</dbReference>
<keyword evidence="3" id="KW-1185">Reference proteome</keyword>
<evidence type="ECO:0000313" key="3">
    <source>
        <dbReference type="Proteomes" id="UP000499080"/>
    </source>
</evidence>
<gene>
    <name evidence="2" type="primary">Tigd4_240</name>
    <name evidence="2" type="ORF">AVEN_182886_1</name>
</gene>
<dbReference type="GO" id="GO:0003677">
    <property type="term" value="F:DNA binding"/>
    <property type="evidence" value="ECO:0007669"/>
    <property type="project" value="TreeGrafter"/>
</dbReference>
<comment type="caution">
    <text evidence="2">The sequence shown here is derived from an EMBL/GenBank/DDBJ whole genome shotgun (WGS) entry which is preliminary data.</text>
</comment>
<dbReference type="AlphaFoldDB" id="A0A4Y2JDA1"/>
<evidence type="ECO:0000259" key="1">
    <source>
        <dbReference type="Pfam" id="PF03184"/>
    </source>
</evidence>